<protein>
    <submittedName>
        <fullName evidence="1">Uncharacterized protein</fullName>
    </submittedName>
</protein>
<reference evidence="2" key="2">
    <citation type="submission" date="2015-01" db="EMBL/GenBank/DDBJ databases">
        <title>Evolutionary Origins and Diversification of the Mycorrhizal Mutualists.</title>
        <authorList>
            <consortium name="DOE Joint Genome Institute"/>
            <consortium name="Mycorrhizal Genomics Consortium"/>
            <person name="Kohler A."/>
            <person name="Kuo A."/>
            <person name="Nagy L.G."/>
            <person name="Floudas D."/>
            <person name="Copeland A."/>
            <person name="Barry K.W."/>
            <person name="Cichocki N."/>
            <person name="Veneault-Fourrey C."/>
            <person name="LaButti K."/>
            <person name="Lindquist E.A."/>
            <person name="Lipzen A."/>
            <person name="Lundell T."/>
            <person name="Morin E."/>
            <person name="Murat C."/>
            <person name="Riley R."/>
            <person name="Ohm R."/>
            <person name="Sun H."/>
            <person name="Tunlid A."/>
            <person name="Henrissat B."/>
            <person name="Grigoriev I.V."/>
            <person name="Hibbett D.S."/>
            <person name="Martin F."/>
        </authorList>
    </citation>
    <scope>NUCLEOTIDE SEQUENCE [LARGE SCALE GENOMIC DNA]</scope>
    <source>
        <strain evidence="2">Marx 270</strain>
    </source>
</reference>
<dbReference type="HOGENOM" id="CLU_2334488_0_0_1"/>
<dbReference type="EMBL" id="KN831944">
    <property type="protein sequence ID" value="KIO14762.1"/>
    <property type="molecule type" value="Genomic_DNA"/>
</dbReference>
<dbReference type="Proteomes" id="UP000054217">
    <property type="component" value="Unassembled WGS sequence"/>
</dbReference>
<keyword evidence="2" id="KW-1185">Reference proteome</keyword>
<dbReference type="AlphaFoldDB" id="A0A0C3KZ47"/>
<sequence length="98" mass="10773">MEIDIDRLRFMSTRMPTSCVCVGIIGFGYGARDGRTSSPRVCNRQPRAIKVDTWAIHETRVMALPFGHTCVECLSHLAPIGGGGQGGRRWKVGDRIAD</sequence>
<dbReference type="InParanoid" id="A0A0C3KZ47"/>
<proteinExistence type="predicted"/>
<reference evidence="1 2" key="1">
    <citation type="submission" date="2014-04" db="EMBL/GenBank/DDBJ databases">
        <authorList>
            <consortium name="DOE Joint Genome Institute"/>
            <person name="Kuo A."/>
            <person name="Kohler A."/>
            <person name="Costa M.D."/>
            <person name="Nagy L.G."/>
            <person name="Floudas D."/>
            <person name="Copeland A."/>
            <person name="Barry K.W."/>
            <person name="Cichocki N."/>
            <person name="Veneault-Fourrey C."/>
            <person name="LaButti K."/>
            <person name="Lindquist E.A."/>
            <person name="Lipzen A."/>
            <person name="Lundell T."/>
            <person name="Morin E."/>
            <person name="Murat C."/>
            <person name="Sun H."/>
            <person name="Tunlid A."/>
            <person name="Henrissat B."/>
            <person name="Grigoriev I.V."/>
            <person name="Hibbett D.S."/>
            <person name="Martin F."/>
            <person name="Nordberg H.P."/>
            <person name="Cantor M.N."/>
            <person name="Hua S.X."/>
        </authorList>
    </citation>
    <scope>NUCLEOTIDE SEQUENCE [LARGE SCALE GENOMIC DNA]</scope>
    <source>
        <strain evidence="1 2">Marx 270</strain>
    </source>
</reference>
<accession>A0A0C3KZ47</accession>
<evidence type="ECO:0000313" key="1">
    <source>
        <dbReference type="EMBL" id="KIO14762.1"/>
    </source>
</evidence>
<evidence type="ECO:0000313" key="2">
    <source>
        <dbReference type="Proteomes" id="UP000054217"/>
    </source>
</evidence>
<gene>
    <name evidence="1" type="ORF">M404DRAFT_187107</name>
</gene>
<name>A0A0C3KZ47_PISTI</name>
<organism evidence="1 2">
    <name type="scientific">Pisolithus tinctorius Marx 270</name>
    <dbReference type="NCBI Taxonomy" id="870435"/>
    <lineage>
        <taxon>Eukaryota</taxon>
        <taxon>Fungi</taxon>
        <taxon>Dikarya</taxon>
        <taxon>Basidiomycota</taxon>
        <taxon>Agaricomycotina</taxon>
        <taxon>Agaricomycetes</taxon>
        <taxon>Agaricomycetidae</taxon>
        <taxon>Boletales</taxon>
        <taxon>Sclerodermatineae</taxon>
        <taxon>Pisolithaceae</taxon>
        <taxon>Pisolithus</taxon>
    </lineage>
</organism>